<evidence type="ECO:0000256" key="1">
    <source>
        <dbReference type="SAM" id="MobiDB-lite"/>
    </source>
</evidence>
<evidence type="ECO:0000313" key="2">
    <source>
        <dbReference type="EMBL" id="KAH0878585.1"/>
    </source>
</evidence>
<protein>
    <submittedName>
        <fullName evidence="2">Uncharacterized protein</fullName>
    </submittedName>
</protein>
<dbReference type="PANTHER" id="PTHR48040">
    <property type="entry name" value="PLEIOTROPIC DRUG RESISTANCE PROTEIN 1-LIKE ISOFORM X1"/>
    <property type="match status" value="1"/>
</dbReference>
<dbReference type="EMBL" id="JAGKQM010000015">
    <property type="protein sequence ID" value="KAH0878585.1"/>
    <property type="molecule type" value="Genomic_DNA"/>
</dbReference>
<feature type="region of interest" description="Disordered" evidence="1">
    <location>
        <begin position="244"/>
        <end position="267"/>
    </location>
</feature>
<proteinExistence type="predicted"/>
<organism evidence="2 3">
    <name type="scientific">Brassica napus</name>
    <name type="common">Rape</name>
    <dbReference type="NCBI Taxonomy" id="3708"/>
    <lineage>
        <taxon>Eukaryota</taxon>
        <taxon>Viridiplantae</taxon>
        <taxon>Streptophyta</taxon>
        <taxon>Embryophyta</taxon>
        <taxon>Tracheophyta</taxon>
        <taxon>Spermatophyta</taxon>
        <taxon>Magnoliopsida</taxon>
        <taxon>eudicotyledons</taxon>
        <taxon>Gunneridae</taxon>
        <taxon>Pentapetalae</taxon>
        <taxon>rosids</taxon>
        <taxon>malvids</taxon>
        <taxon>Brassicales</taxon>
        <taxon>Brassicaceae</taxon>
        <taxon>Brassiceae</taxon>
        <taxon>Brassica</taxon>
    </lineage>
</organism>
<feature type="non-terminal residue" evidence="2">
    <location>
        <position position="1"/>
    </location>
</feature>
<accession>A0ABQ7ZEC3</accession>
<dbReference type="Proteomes" id="UP000824890">
    <property type="component" value="Unassembled WGS sequence"/>
</dbReference>
<name>A0ABQ7ZEC3_BRANA</name>
<sequence length="267" mass="29658">LMLMKRGGQIIDTGILQHQSQKLEYFEVNHLSLSSLGYMHWRLWNNQTKSLILQVVEGIPRSRTDTIMQRGCLTPECYLHCPNLTIDVYFMRNQELTKELNAPPPGSKDLYFQTQYSQPSLTQTKACVLKQYWSKWRYPQDNAICRRALEMITHQFFPDMESSADDNCVGDGRGGAGLGFPETHRLGLKFCQSDGTTGSTGSSGALASVGWVKNSRLEIFPSRIPAKVESGGSSGEAAFVDATEPIGSVPTEMDDPTSQDVKKALLA</sequence>
<comment type="caution">
    <text evidence="2">The sequence shown here is derived from an EMBL/GenBank/DDBJ whole genome shotgun (WGS) entry which is preliminary data.</text>
</comment>
<reference evidence="2 3" key="1">
    <citation type="submission" date="2021-05" db="EMBL/GenBank/DDBJ databases">
        <title>Genome Assembly of Synthetic Allotetraploid Brassica napus Reveals Homoeologous Exchanges between Subgenomes.</title>
        <authorList>
            <person name="Davis J.T."/>
        </authorList>
    </citation>
    <scope>NUCLEOTIDE SEQUENCE [LARGE SCALE GENOMIC DNA]</scope>
    <source>
        <strain evidence="3">cv. Da-Ae</strain>
        <tissue evidence="2">Seedling</tissue>
    </source>
</reference>
<dbReference type="PANTHER" id="PTHR48040:SF42">
    <property type="entry name" value="ABC TRANSPORTER DOMAIN-CONTAINING PROTEIN"/>
    <property type="match status" value="1"/>
</dbReference>
<keyword evidence="3" id="KW-1185">Reference proteome</keyword>
<gene>
    <name evidence="2" type="ORF">HID58_065979</name>
</gene>
<evidence type="ECO:0000313" key="3">
    <source>
        <dbReference type="Proteomes" id="UP000824890"/>
    </source>
</evidence>